<dbReference type="Proteomes" id="UP000247233">
    <property type="component" value="Unassembled WGS sequence"/>
</dbReference>
<proteinExistence type="predicted"/>
<evidence type="ECO:0000313" key="3">
    <source>
        <dbReference type="Proteomes" id="UP000247233"/>
    </source>
</evidence>
<name>A0A317WMC1_9EURO</name>
<feature type="compositionally biased region" description="Basic residues" evidence="1">
    <location>
        <begin position="12"/>
        <end position="22"/>
    </location>
</feature>
<feature type="region of interest" description="Disordered" evidence="1">
    <location>
        <begin position="1"/>
        <end position="27"/>
    </location>
</feature>
<dbReference type="RefSeq" id="XP_025401366.1">
    <property type="nucleotide sequence ID" value="XM_025538538.1"/>
</dbReference>
<dbReference type="VEuPathDB" id="FungiDB:BO70DRAFT_195203"/>
<comment type="caution">
    <text evidence="2">The sequence shown here is derived from an EMBL/GenBank/DDBJ whole genome shotgun (WGS) entry which is preliminary data.</text>
</comment>
<accession>A0A317WMC1</accession>
<sequence>MLRNKQYEGRRKVQWRARKGKSPRREPALWRPASTITPSLICFHPASLIHEDCSSCWIDHLPCLCSNDHCAAYLEGPLYRNLAAGVTAINVIINRHLNHIVEGEDDKMTACLS</sequence>
<feature type="compositionally biased region" description="Basic and acidic residues" evidence="1">
    <location>
        <begin position="1"/>
        <end position="11"/>
    </location>
</feature>
<dbReference type="EMBL" id="MSFL01000006">
    <property type="protein sequence ID" value="PWY87483.1"/>
    <property type="molecule type" value="Genomic_DNA"/>
</dbReference>
<organism evidence="2 3">
    <name type="scientific">Aspergillus heteromorphus CBS 117.55</name>
    <dbReference type="NCBI Taxonomy" id="1448321"/>
    <lineage>
        <taxon>Eukaryota</taxon>
        <taxon>Fungi</taxon>
        <taxon>Dikarya</taxon>
        <taxon>Ascomycota</taxon>
        <taxon>Pezizomycotina</taxon>
        <taxon>Eurotiomycetes</taxon>
        <taxon>Eurotiomycetidae</taxon>
        <taxon>Eurotiales</taxon>
        <taxon>Aspergillaceae</taxon>
        <taxon>Aspergillus</taxon>
        <taxon>Aspergillus subgen. Circumdati</taxon>
    </lineage>
</organism>
<dbReference type="GeneID" id="37060775"/>
<reference evidence="2 3" key="1">
    <citation type="submission" date="2016-12" db="EMBL/GenBank/DDBJ databases">
        <title>The genomes of Aspergillus section Nigri reveals drivers in fungal speciation.</title>
        <authorList>
            <consortium name="DOE Joint Genome Institute"/>
            <person name="Vesth T.C."/>
            <person name="Nybo J."/>
            <person name="Theobald S."/>
            <person name="Brandl J."/>
            <person name="Frisvad J.C."/>
            <person name="Nielsen K.F."/>
            <person name="Lyhne E.K."/>
            <person name="Kogle M.E."/>
            <person name="Kuo A."/>
            <person name="Riley R."/>
            <person name="Clum A."/>
            <person name="Nolan M."/>
            <person name="Lipzen A."/>
            <person name="Salamov A."/>
            <person name="Henrissat B."/>
            <person name="Wiebenga A."/>
            <person name="De Vries R.P."/>
            <person name="Grigoriev I.V."/>
            <person name="Mortensen U.H."/>
            <person name="Andersen M.R."/>
            <person name="Baker S.E."/>
        </authorList>
    </citation>
    <scope>NUCLEOTIDE SEQUENCE [LARGE SCALE GENOMIC DNA]</scope>
    <source>
        <strain evidence="2 3">CBS 117.55</strain>
    </source>
</reference>
<evidence type="ECO:0000313" key="2">
    <source>
        <dbReference type="EMBL" id="PWY87483.1"/>
    </source>
</evidence>
<dbReference type="AlphaFoldDB" id="A0A317WMC1"/>
<protein>
    <submittedName>
        <fullName evidence="2">Uncharacterized protein</fullName>
    </submittedName>
</protein>
<keyword evidence="3" id="KW-1185">Reference proteome</keyword>
<gene>
    <name evidence="2" type="ORF">BO70DRAFT_195203</name>
</gene>
<evidence type="ECO:0000256" key="1">
    <source>
        <dbReference type="SAM" id="MobiDB-lite"/>
    </source>
</evidence>